<reference evidence="5 6" key="1">
    <citation type="submission" date="2020-10" db="EMBL/GenBank/DDBJ databases">
        <title>Ca. Dormibacterota MAGs.</title>
        <authorList>
            <person name="Montgomery K."/>
        </authorList>
    </citation>
    <scope>NUCLEOTIDE SEQUENCE [LARGE SCALE GENOMIC DNA]</scope>
    <source>
        <strain evidence="5">SC8811_S16_3</strain>
    </source>
</reference>
<dbReference type="Pfam" id="PF07687">
    <property type="entry name" value="M20_dimer"/>
    <property type="match status" value="1"/>
</dbReference>
<evidence type="ECO:0000256" key="2">
    <source>
        <dbReference type="ARBA" id="ARBA00022723"/>
    </source>
</evidence>
<dbReference type="SUPFAM" id="SSF53187">
    <property type="entry name" value="Zn-dependent exopeptidases"/>
    <property type="match status" value="1"/>
</dbReference>
<keyword evidence="2" id="KW-0479">Metal-binding</keyword>
<evidence type="ECO:0000256" key="1">
    <source>
        <dbReference type="ARBA" id="ARBA00022670"/>
    </source>
</evidence>
<feature type="domain" description="Peptidase M20 dimerisation" evidence="4">
    <location>
        <begin position="201"/>
        <end position="353"/>
    </location>
</feature>
<proteinExistence type="predicted"/>
<dbReference type="RefSeq" id="WP_338178848.1">
    <property type="nucleotide sequence ID" value="NZ_JAEKNQ010000033.1"/>
</dbReference>
<accession>A0A934KI18</accession>
<dbReference type="InterPro" id="IPR011650">
    <property type="entry name" value="Peptidase_M20_dimer"/>
</dbReference>
<evidence type="ECO:0000313" key="6">
    <source>
        <dbReference type="Proteomes" id="UP000620075"/>
    </source>
</evidence>
<sequence length="462" mass="49694">MSGSLAEALLFAEAGWDHSVAELSEELRIPSISALPEHEADVRRNCEWLVDRFRSFGCEVSSHEVVEGGYPVLRAEWRGAGPAAPTLTVYGHYDVQPPDPLEEWHSPPFEPSLRDGFIFARGSSDNKNNHLAALLAARFAIQAGGPPINLRFLLEGEEETTGEALPRYLRQQAADLATDWVLVWDGGFSPDGRPALVTGLRGILYTEFQAGGAANDLHSGGFGGVAPNPLNTLARVLGELKGRDGRITIPGFYDRVQQPAAEELAAWDRSKSYGELLRTMIDASALEGEADYSPVERTWSRPTLDVNGMIGGFTGAGAKTVIPAAATAKVSMRLVPDQDPSEILAALQAHVQRLTTPGVRIDVKQLGAARPVLADVRNPAALALRRAFEEAFSQPAMPVRTGGSIPVALDFQEALGAPIVISGLSQPGSGAHGPNEHFSLDHYRRGIETLLRFYWGLAETAG</sequence>
<dbReference type="AlphaFoldDB" id="A0A934KI18"/>
<dbReference type="GO" id="GO:0046872">
    <property type="term" value="F:metal ion binding"/>
    <property type="evidence" value="ECO:0007669"/>
    <property type="project" value="UniProtKB-KW"/>
</dbReference>
<dbReference type="NCBIfam" id="NF006579">
    <property type="entry name" value="PRK09104.1"/>
    <property type="match status" value="1"/>
</dbReference>
<dbReference type="Gene3D" id="3.30.70.360">
    <property type="match status" value="1"/>
</dbReference>
<dbReference type="InterPro" id="IPR002933">
    <property type="entry name" value="Peptidase_M20"/>
</dbReference>
<name>A0A934KI18_9BACT</name>
<dbReference type="PANTHER" id="PTHR43270">
    <property type="entry name" value="BETA-ALA-HIS DIPEPTIDASE"/>
    <property type="match status" value="1"/>
</dbReference>
<dbReference type="Gene3D" id="3.40.630.10">
    <property type="entry name" value="Zn peptidases"/>
    <property type="match status" value="1"/>
</dbReference>
<evidence type="ECO:0000256" key="3">
    <source>
        <dbReference type="ARBA" id="ARBA00022801"/>
    </source>
</evidence>
<dbReference type="PANTHER" id="PTHR43270:SF12">
    <property type="entry name" value="SUCCINYL-DIAMINOPIMELATE DESUCCINYLASE"/>
    <property type="match status" value="1"/>
</dbReference>
<protein>
    <submittedName>
        <fullName evidence="5">M20/M25/M40 family metallo-hydrolase</fullName>
    </submittedName>
</protein>
<dbReference type="GO" id="GO:0006508">
    <property type="term" value="P:proteolysis"/>
    <property type="evidence" value="ECO:0007669"/>
    <property type="project" value="UniProtKB-KW"/>
</dbReference>
<dbReference type="EMBL" id="JAEKNQ010000033">
    <property type="protein sequence ID" value="MBJ7603208.1"/>
    <property type="molecule type" value="Genomic_DNA"/>
</dbReference>
<dbReference type="InterPro" id="IPR051458">
    <property type="entry name" value="Cyt/Met_Dipeptidase"/>
</dbReference>
<keyword evidence="3" id="KW-0378">Hydrolase</keyword>
<dbReference type="Proteomes" id="UP000620075">
    <property type="component" value="Unassembled WGS sequence"/>
</dbReference>
<evidence type="ECO:0000313" key="5">
    <source>
        <dbReference type="EMBL" id="MBJ7603208.1"/>
    </source>
</evidence>
<comment type="caution">
    <text evidence="5">The sequence shown here is derived from an EMBL/GenBank/DDBJ whole genome shotgun (WGS) entry which is preliminary data.</text>
</comment>
<gene>
    <name evidence="5" type="ORF">JF888_08495</name>
</gene>
<dbReference type="Pfam" id="PF01546">
    <property type="entry name" value="Peptidase_M20"/>
    <property type="match status" value="1"/>
</dbReference>
<keyword evidence="1" id="KW-0645">Protease</keyword>
<organism evidence="5 6">
    <name type="scientific">Candidatus Dormiibacter inghamiae</name>
    <dbReference type="NCBI Taxonomy" id="3127013"/>
    <lineage>
        <taxon>Bacteria</taxon>
        <taxon>Bacillati</taxon>
        <taxon>Candidatus Dormiibacterota</taxon>
        <taxon>Candidatus Dormibacteria</taxon>
        <taxon>Candidatus Dormibacterales</taxon>
        <taxon>Candidatus Dormibacteraceae</taxon>
        <taxon>Candidatus Dormiibacter</taxon>
    </lineage>
</organism>
<dbReference type="GO" id="GO:0008233">
    <property type="term" value="F:peptidase activity"/>
    <property type="evidence" value="ECO:0007669"/>
    <property type="project" value="UniProtKB-KW"/>
</dbReference>
<evidence type="ECO:0000259" key="4">
    <source>
        <dbReference type="Pfam" id="PF07687"/>
    </source>
</evidence>